<dbReference type="RefSeq" id="WP_148747763.1">
    <property type="nucleotide sequence ID" value="NZ_PJAI02000015.1"/>
</dbReference>
<keyword evidence="3" id="KW-1185">Reference proteome</keyword>
<feature type="signal peptide" evidence="1">
    <location>
        <begin position="1"/>
        <end position="26"/>
    </location>
</feature>
<organism evidence="2 3">
    <name type="scientific">Colwellia echini</name>
    <dbReference type="NCBI Taxonomy" id="1982103"/>
    <lineage>
        <taxon>Bacteria</taxon>
        <taxon>Pseudomonadati</taxon>
        <taxon>Pseudomonadota</taxon>
        <taxon>Gammaproteobacteria</taxon>
        <taxon>Alteromonadales</taxon>
        <taxon>Colwelliaceae</taxon>
        <taxon>Colwellia</taxon>
    </lineage>
</organism>
<dbReference type="Proteomes" id="UP000815846">
    <property type="component" value="Unassembled WGS sequence"/>
</dbReference>
<keyword evidence="1" id="KW-0732">Signal</keyword>
<protein>
    <submittedName>
        <fullName evidence="2">Amino acid ABC transporter substrate-binding protein</fullName>
    </submittedName>
</protein>
<evidence type="ECO:0000313" key="3">
    <source>
        <dbReference type="Proteomes" id="UP000815846"/>
    </source>
</evidence>
<accession>A0ABY3MV07</accession>
<comment type="caution">
    <text evidence="2">The sequence shown here is derived from an EMBL/GenBank/DDBJ whole genome shotgun (WGS) entry which is preliminary data.</text>
</comment>
<evidence type="ECO:0000313" key="2">
    <source>
        <dbReference type="EMBL" id="TYK64961.1"/>
    </source>
</evidence>
<name>A0ABY3MV07_9GAMM</name>
<reference evidence="2 3" key="1">
    <citation type="submission" date="2019-08" db="EMBL/GenBank/DDBJ databases">
        <title>Microbe sample from Colwellia echini.</title>
        <authorList>
            <person name="Christiansen L."/>
            <person name="Pathiraja D."/>
            <person name="Schultz-Johansen M."/>
            <person name="Choi I.-G."/>
            <person name="Stougaard P."/>
        </authorList>
    </citation>
    <scope>NUCLEOTIDE SEQUENCE [LARGE SCALE GENOMIC DNA]</scope>
    <source>
        <strain evidence="2 3">A3</strain>
    </source>
</reference>
<dbReference type="Gene3D" id="3.40.190.10">
    <property type="entry name" value="Periplasmic binding protein-like II"/>
    <property type="match status" value="2"/>
</dbReference>
<evidence type="ECO:0000256" key="1">
    <source>
        <dbReference type="SAM" id="SignalP"/>
    </source>
</evidence>
<proteinExistence type="predicted"/>
<dbReference type="SUPFAM" id="SSF53850">
    <property type="entry name" value="Periplasmic binding protein-like II"/>
    <property type="match status" value="1"/>
</dbReference>
<gene>
    <name evidence="2" type="ORF">CWS31_012600</name>
</gene>
<feature type="chain" id="PRO_5046132033" evidence="1">
    <location>
        <begin position="27"/>
        <end position="295"/>
    </location>
</feature>
<sequence length="295" mass="33673">MNIVVTRTFLLIFSCLLTLCSSMAVAIDVVKLLGPQSGFDNKEAHKDAVIKRALEITIPEYGAYEIEKTSQSAVTGRALKMMQDGELVNLCIRIANEEWNQKTIPIKLPLRFGVNSYRLLLTNKVDLPKFANIQTLEDLKKLRVGLGRDWTITNVFRVNGFQTVESSNFEGTFSMLAHRRFDYIPRGINEVFEELSKRKDNLDTVVIEPTLALELKLATYAYVAPNQPRLAKRLQSGLTMMLANGELRQLFNDYYLDEIKHAGMRNRKVIKIDNPLFVDSELLDDPKFWLSPNEL</sequence>
<dbReference type="EMBL" id="PJAI02000015">
    <property type="protein sequence ID" value="TYK64961.1"/>
    <property type="molecule type" value="Genomic_DNA"/>
</dbReference>